<evidence type="ECO:0000313" key="1">
    <source>
        <dbReference type="EMBL" id="QPV65078.1"/>
    </source>
</evidence>
<keyword evidence="2" id="KW-1185">Reference proteome</keyword>
<evidence type="ECO:0000313" key="2">
    <source>
        <dbReference type="Proteomes" id="UP000595001"/>
    </source>
</evidence>
<proteinExistence type="predicted"/>
<dbReference type="Proteomes" id="UP000595001">
    <property type="component" value="Chromosome"/>
</dbReference>
<organism evidence="1 2">
    <name type="scientific">Halosimplex litoreum</name>
    <dbReference type="NCBI Taxonomy" id="1198301"/>
    <lineage>
        <taxon>Archaea</taxon>
        <taxon>Methanobacteriati</taxon>
        <taxon>Methanobacteriota</taxon>
        <taxon>Stenosarchaea group</taxon>
        <taxon>Halobacteria</taxon>
        <taxon>Halobacteriales</taxon>
        <taxon>Haloarculaceae</taxon>
        <taxon>Halosimplex</taxon>
    </lineage>
</organism>
<dbReference type="RefSeq" id="WP_198063836.1">
    <property type="nucleotide sequence ID" value="NZ_CP065856.1"/>
</dbReference>
<reference evidence="1 2" key="1">
    <citation type="submission" date="2020-12" db="EMBL/GenBank/DDBJ databases">
        <title>Halosimplex halophilum sp. nov. and Halosimplex salinum sp. nov., two new members of the genus Halosimplex.</title>
        <authorList>
            <person name="Cui H.L."/>
        </authorList>
    </citation>
    <scope>NUCLEOTIDE SEQUENCE [LARGE SCALE GENOMIC DNA]</scope>
    <source>
        <strain evidence="1 2">YGH94</strain>
    </source>
</reference>
<dbReference type="Pfam" id="PF11848">
    <property type="entry name" value="DUF3368"/>
    <property type="match status" value="1"/>
</dbReference>
<dbReference type="KEGG" id="hlt:I7X12_09245"/>
<sequence>MTDDLDARQQANELDLEVHGSLGVVLAAYADGRLVAADARTKIRALERESTLYLSDPLVRRALDRIDREESDGD</sequence>
<name>A0A7U3WBT3_9EURY</name>
<dbReference type="AlphaFoldDB" id="A0A7U3WBT3"/>
<dbReference type="OrthoDB" id="323844at2157"/>
<dbReference type="GeneID" id="96090757"/>
<dbReference type="InterPro" id="IPR021799">
    <property type="entry name" value="PIN-like_prokaryotic"/>
</dbReference>
<dbReference type="EMBL" id="CP065856">
    <property type="protein sequence ID" value="QPV65078.1"/>
    <property type="molecule type" value="Genomic_DNA"/>
</dbReference>
<accession>A0A7U3WBT3</accession>
<gene>
    <name evidence="1" type="ORF">I7X12_09245</name>
</gene>
<protein>
    <submittedName>
        <fullName evidence="1">DUF3368 domain-containing protein</fullName>
    </submittedName>
</protein>